<reference evidence="1" key="1">
    <citation type="journal article" date="2014" name="Front. Microbiol.">
        <title>High frequency of phylogenetically diverse reductive dehalogenase-homologous genes in deep subseafloor sedimentary metagenomes.</title>
        <authorList>
            <person name="Kawai M."/>
            <person name="Futagami T."/>
            <person name="Toyoda A."/>
            <person name="Takaki Y."/>
            <person name="Nishi S."/>
            <person name="Hori S."/>
            <person name="Arai W."/>
            <person name="Tsubouchi T."/>
            <person name="Morono Y."/>
            <person name="Uchiyama I."/>
            <person name="Ito T."/>
            <person name="Fujiyama A."/>
            <person name="Inagaki F."/>
            <person name="Takami H."/>
        </authorList>
    </citation>
    <scope>NUCLEOTIDE SEQUENCE</scope>
    <source>
        <strain evidence="1">Expedition CK06-06</strain>
    </source>
</reference>
<proteinExistence type="predicted"/>
<organism evidence="1">
    <name type="scientific">marine sediment metagenome</name>
    <dbReference type="NCBI Taxonomy" id="412755"/>
    <lineage>
        <taxon>unclassified sequences</taxon>
        <taxon>metagenomes</taxon>
        <taxon>ecological metagenomes</taxon>
    </lineage>
</organism>
<feature type="non-terminal residue" evidence="1">
    <location>
        <position position="1"/>
    </location>
</feature>
<name>X1ICD4_9ZZZZ</name>
<dbReference type="AlphaFoldDB" id="X1ICD4"/>
<protein>
    <submittedName>
        <fullName evidence="1">Uncharacterized protein</fullName>
    </submittedName>
</protein>
<comment type="caution">
    <text evidence="1">The sequence shown here is derived from an EMBL/GenBank/DDBJ whole genome shotgun (WGS) entry which is preliminary data.</text>
</comment>
<dbReference type="EMBL" id="BARU01015776">
    <property type="protein sequence ID" value="GAH55238.1"/>
    <property type="molecule type" value="Genomic_DNA"/>
</dbReference>
<accession>X1ICD4</accession>
<gene>
    <name evidence="1" type="ORF">S03H2_26854</name>
</gene>
<sequence>YIIEISLENKPAARDPVAETIKRDLLAKKGE</sequence>
<evidence type="ECO:0000313" key="1">
    <source>
        <dbReference type="EMBL" id="GAH55238.1"/>
    </source>
</evidence>